<feature type="region of interest" description="Disordered" evidence="1">
    <location>
        <begin position="204"/>
        <end position="226"/>
    </location>
</feature>
<dbReference type="PANTHER" id="PTHR38909">
    <property type="entry name" value="G PROTEIN GAMMA DOMAIN-CONTAINING PROTEIN"/>
    <property type="match status" value="1"/>
</dbReference>
<name>A0A1Z5J6Y8_FISSO</name>
<dbReference type="InterPro" id="IPR036034">
    <property type="entry name" value="PDZ_sf"/>
</dbReference>
<keyword evidence="6" id="KW-1185">Reference proteome</keyword>
<keyword evidence="2" id="KW-0812">Transmembrane</keyword>
<reference evidence="5 6" key="1">
    <citation type="journal article" date="2015" name="Plant Cell">
        <title>Oil accumulation by the oleaginous diatom Fistulifera solaris as revealed by the genome and transcriptome.</title>
        <authorList>
            <person name="Tanaka T."/>
            <person name="Maeda Y."/>
            <person name="Veluchamy A."/>
            <person name="Tanaka M."/>
            <person name="Abida H."/>
            <person name="Marechal E."/>
            <person name="Bowler C."/>
            <person name="Muto M."/>
            <person name="Sunaga Y."/>
            <person name="Tanaka M."/>
            <person name="Yoshino T."/>
            <person name="Taniguchi T."/>
            <person name="Fukuda Y."/>
            <person name="Nemoto M."/>
            <person name="Matsumoto M."/>
            <person name="Wong P.S."/>
            <person name="Aburatani S."/>
            <person name="Fujibuchi W."/>
        </authorList>
    </citation>
    <scope>NUCLEOTIDE SEQUENCE [LARGE SCALE GENOMIC DNA]</scope>
    <source>
        <strain evidence="5 6">JPCC DA0580</strain>
    </source>
</reference>
<evidence type="ECO:0000313" key="6">
    <source>
        <dbReference type="Proteomes" id="UP000198406"/>
    </source>
</evidence>
<dbReference type="InterPro" id="IPR001478">
    <property type="entry name" value="PDZ"/>
</dbReference>
<dbReference type="Gene3D" id="2.30.42.10">
    <property type="match status" value="1"/>
</dbReference>
<dbReference type="InParanoid" id="A0A1Z5J6Y8"/>
<dbReference type="OrthoDB" id="75502at2759"/>
<evidence type="ECO:0000259" key="4">
    <source>
        <dbReference type="PROSITE" id="PS50106"/>
    </source>
</evidence>
<keyword evidence="2" id="KW-0472">Membrane</keyword>
<proteinExistence type="predicted"/>
<accession>A0A1Z5J6Y8</accession>
<dbReference type="SUPFAM" id="SSF50156">
    <property type="entry name" value="PDZ domain-like"/>
    <property type="match status" value="1"/>
</dbReference>
<feature type="signal peptide" evidence="3">
    <location>
        <begin position="1"/>
        <end position="18"/>
    </location>
</feature>
<evidence type="ECO:0000313" key="5">
    <source>
        <dbReference type="EMBL" id="GAX09588.1"/>
    </source>
</evidence>
<evidence type="ECO:0000256" key="1">
    <source>
        <dbReference type="SAM" id="MobiDB-lite"/>
    </source>
</evidence>
<keyword evidence="3" id="KW-0732">Signal</keyword>
<dbReference type="EMBL" id="BDSP01000010">
    <property type="protein sequence ID" value="GAX09588.1"/>
    <property type="molecule type" value="Genomic_DNA"/>
</dbReference>
<feature type="compositionally biased region" description="Low complexity" evidence="1">
    <location>
        <begin position="152"/>
        <end position="164"/>
    </location>
</feature>
<dbReference type="CDD" id="cd00136">
    <property type="entry name" value="PDZ_canonical"/>
    <property type="match status" value="1"/>
</dbReference>
<feature type="domain" description="PDZ" evidence="4">
    <location>
        <begin position="316"/>
        <end position="385"/>
    </location>
</feature>
<evidence type="ECO:0000256" key="2">
    <source>
        <dbReference type="SAM" id="Phobius"/>
    </source>
</evidence>
<comment type="caution">
    <text evidence="5">The sequence shown here is derived from an EMBL/GenBank/DDBJ whole genome shotgun (WGS) entry which is preliminary data.</text>
</comment>
<dbReference type="AlphaFoldDB" id="A0A1Z5J6Y8"/>
<feature type="transmembrane region" description="Helical" evidence="2">
    <location>
        <begin position="179"/>
        <end position="201"/>
    </location>
</feature>
<keyword evidence="2" id="KW-1133">Transmembrane helix</keyword>
<dbReference type="Proteomes" id="UP000198406">
    <property type="component" value="Unassembled WGS sequence"/>
</dbReference>
<feature type="region of interest" description="Disordered" evidence="1">
    <location>
        <begin position="143"/>
        <end position="174"/>
    </location>
</feature>
<dbReference type="PANTHER" id="PTHR38909:SF1">
    <property type="entry name" value="G PROTEIN GAMMA DOMAIN-CONTAINING PROTEIN"/>
    <property type="match status" value="1"/>
</dbReference>
<sequence length="402" mass="41763">MIKQVFLFVFWILPIVNSQFTASPTTPVIETEAPVAAPTLQPTVGAIATESPTLLSTSEPTQLPTAAPVAVPVALPVAVPVAPPPTVAPIPSPVAAPTPPPLAPIVVSTSAPTLFSTPDVIAVTPSPTAAPIIFSSPIATTLSPTTRQAIETSPPTSTSDSGSNNPPPTNQEDDELLSLPAWIGIGVGGLIVLGSIVFVALRGGGNSSGQTVPSRHTKDTRMSSQPEVEIQITNDDDISTIGYPTVATRSYRGDQQSLPTIDYDYTRSYGAGQDGSVVSSAAGTMGDTVTPSVTTTLLNRMGDTRAPSERFSKSTRVVEIVAPAGKLGVVLDASDDPEDPIGCPVVHTVKENSPLIGQLQVGDKLIALDDDDVRGMTAMQVSKLISMKSANPRRKFTVLRPL</sequence>
<feature type="chain" id="PRO_5012712588" description="PDZ domain-containing protein" evidence="3">
    <location>
        <begin position="19"/>
        <end position="402"/>
    </location>
</feature>
<gene>
    <name evidence="5" type="ORF">FisN_38Lh009</name>
</gene>
<protein>
    <recommendedName>
        <fullName evidence="4">PDZ domain-containing protein</fullName>
    </recommendedName>
</protein>
<organism evidence="5 6">
    <name type="scientific">Fistulifera solaris</name>
    <name type="common">Oleaginous diatom</name>
    <dbReference type="NCBI Taxonomy" id="1519565"/>
    <lineage>
        <taxon>Eukaryota</taxon>
        <taxon>Sar</taxon>
        <taxon>Stramenopiles</taxon>
        <taxon>Ochrophyta</taxon>
        <taxon>Bacillariophyta</taxon>
        <taxon>Bacillariophyceae</taxon>
        <taxon>Bacillariophycidae</taxon>
        <taxon>Naviculales</taxon>
        <taxon>Naviculaceae</taxon>
        <taxon>Fistulifera</taxon>
    </lineage>
</organism>
<dbReference type="PROSITE" id="PS50106">
    <property type="entry name" value="PDZ"/>
    <property type="match status" value="1"/>
</dbReference>
<dbReference type="SMART" id="SM00228">
    <property type="entry name" value="PDZ"/>
    <property type="match status" value="1"/>
</dbReference>
<evidence type="ECO:0000256" key="3">
    <source>
        <dbReference type="SAM" id="SignalP"/>
    </source>
</evidence>